<evidence type="ECO:0000313" key="2">
    <source>
        <dbReference type="Proteomes" id="UP000319658"/>
    </source>
</evidence>
<accession>A0A514TVE6</accession>
<dbReference type="EMBL" id="MN102098">
    <property type="protein sequence ID" value="QDJ97007.1"/>
    <property type="molecule type" value="Genomic_DNA"/>
</dbReference>
<reference evidence="1 2" key="1">
    <citation type="submission" date="2019-06" db="EMBL/GenBank/DDBJ databases">
        <title>Complete genome sequence of Aeromonas hydrophila bacteriophage D3.</title>
        <authorList>
            <person name="Rai S."/>
            <person name="Tyagi A."/>
            <person name="Kumar N."/>
            <person name="Singh N."/>
        </authorList>
    </citation>
    <scope>NUCLEOTIDE SEQUENCE [LARGE SCALE GENOMIC DNA]</scope>
</reference>
<gene>
    <name evidence="1" type="ORF">D3_0009</name>
</gene>
<proteinExistence type="predicted"/>
<evidence type="ECO:0000313" key="1">
    <source>
        <dbReference type="EMBL" id="QDJ97007.1"/>
    </source>
</evidence>
<dbReference type="Proteomes" id="UP000319658">
    <property type="component" value="Segment"/>
</dbReference>
<organism evidence="1 2">
    <name type="scientific">Aeromonas phage D3</name>
    <dbReference type="NCBI Taxonomy" id="2593327"/>
    <lineage>
        <taxon>Viruses</taxon>
        <taxon>Duplodnaviria</taxon>
        <taxon>Heunggongvirae</taxon>
        <taxon>Uroviricota</taxon>
        <taxon>Caudoviricetes</taxon>
        <taxon>Chimalliviridae</taxon>
        <taxon>Ludhianavirus</taxon>
        <taxon>Ludhianavirus D3</taxon>
    </lineage>
</organism>
<keyword evidence="2" id="KW-1185">Reference proteome</keyword>
<protein>
    <submittedName>
        <fullName evidence="1">Uncharacterized protein</fullName>
    </submittedName>
</protein>
<sequence length="235" mass="26276">MTLARAFIERIIVQIILAFMAANWRKMNEHIVIARASGISQGIKTKYLGDWGPISVWLSLDGRAWSICIGTATNFITSRLTNGNWAFNRSVVENLYNQFEERRTEPQFADLDTLRLSIDSLLLELPIVAKLGDRIMGNTIRVLPQLNMSGEYARELSKLISVVFNGKVGLRGKPSGTMSLGISRLELGDGVVTGSMVHHFRDYSMPWEGNAVNRAEARDALVEAFVYAMTKPELK</sequence>
<name>A0A514TVE6_9CAUD</name>